<name>A0A517QB83_9PLAN</name>
<proteinExistence type="predicted"/>
<accession>A0A517QB83</accession>
<reference evidence="2 3" key="1">
    <citation type="submission" date="2019-03" db="EMBL/GenBank/DDBJ databases">
        <title>Deep-cultivation of Planctomycetes and their phenomic and genomic characterization uncovers novel biology.</title>
        <authorList>
            <person name="Wiegand S."/>
            <person name="Jogler M."/>
            <person name="Boedeker C."/>
            <person name="Pinto D."/>
            <person name="Vollmers J."/>
            <person name="Rivas-Marin E."/>
            <person name="Kohn T."/>
            <person name="Peeters S.H."/>
            <person name="Heuer A."/>
            <person name="Rast P."/>
            <person name="Oberbeckmann S."/>
            <person name="Bunk B."/>
            <person name="Jeske O."/>
            <person name="Meyerdierks A."/>
            <person name="Storesund J.E."/>
            <person name="Kallscheuer N."/>
            <person name="Luecker S."/>
            <person name="Lage O.M."/>
            <person name="Pohl T."/>
            <person name="Merkel B.J."/>
            <person name="Hornburger P."/>
            <person name="Mueller R.-W."/>
            <person name="Bruemmer F."/>
            <person name="Labrenz M."/>
            <person name="Spormann A.M."/>
            <person name="Op den Camp H."/>
            <person name="Overmann J."/>
            <person name="Amann R."/>
            <person name="Jetten M.S.M."/>
            <person name="Mascher T."/>
            <person name="Medema M.H."/>
            <person name="Devos D.P."/>
            <person name="Kaster A.-K."/>
            <person name="Ovreas L."/>
            <person name="Rohde M."/>
            <person name="Galperin M.Y."/>
            <person name="Jogler C."/>
        </authorList>
    </citation>
    <scope>NUCLEOTIDE SEQUENCE [LARGE SCALE GENOMIC DNA]</scope>
    <source>
        <strain evidence="2 3">Enr10</strain>
    </source>
</reference>
<gene>
    <name evidence="2" type="ORF">Enr10x_42400</name>
</gene>
<protein>
    <submittedName>
        <fullName evidence="2">Uncharacterized protein</fullName>
    </submittedName>
</protein>
<dbReference type="AlphaFoldDB" id="A0A517QB83"/>
<dbReference type="Proteomes" id="UP000315647">
    <property type="component" value="Chromosome"/>
</dbReference>
<evidence type="ECO:0000256" key="1">
    <source>
        <dbReference type="SAM" id="SignalP"/>
    </source>
</evidence>
<evidence type="ECO:0000313" key="2">
    <source>
        <dbReference type="EMBL" id="QDT28894.1"/>
    </source>
</evidence>
<dbReference type="RefSeq" id="WP_145451209.1">
    <property type="nucleotide sequence ID" value="NZ_CP037421.1"/>
</dbReference>
<dbReference type="EMBL" id="CP037421">
    <property type="protein sequence ID" value="QDT28894.1"/>
    <property type="molecule type" value="Genomic_DNA"/>
</dbReference>
<dbReference type="PROSITE" id="PS51257">
    <property type="entry name" value="PROKAR_LIPOPROTEIN"/>
    <property type="match status" value="1"/>
</dbReference>
<evidence type="ECO:0000313" key="3">
    <source>
        <dbReference type="Proteomes" id="UP000315647"/>
    </source>
</evidence>
<organism evidence="2 3">
    <name type="scientific">Gimesia panareensis</name>
    <dbReference type="NCBI Taxonomy" id="2527978"/>
    <lineage>
        <taxon>Bacteria</taxon>
        <taxon>Pseudomonadati</taxon>
        <taxon>Planctomycetota</taxon>
        <taxon>Planctomycetia</taxon>
        <taxon>Planctomycetales</taxon>
        <taxon>Planctomycetaceae</taxon>
        <taxon>Gimesia</taxon>
    </lineage>
</organism>
<sequence length="152" mass="16550" precursor="true">MFLVCRVMLIWITTATLCVQALGPTMLFGCCCDQSRIKNEAASVDQMSHPGQKSCCRQQAQSASDSADKESCESSCAQMQTRCQCVRNSSEPALPEQTSPLQIPVSVFSALTVPPMMWTCSTAPVVRPVREATQKHGCPSHFAQLLFCVSLT</sequence>
<keyword evidence="3" id="KW-1185">Reference proteome</keyword>
<keyword evidence="1" id="KW-0732">Signal</keyword>
<feature type="signal peptide" evidence="1">
    <location>
        <begin position="1"/>
        <end position="21"/>
    </location>
</feature>
<feature type="chain" id="PRO_5022040951" evidence="1">
    <location>
        <begin position="22"/>
        <end position="152"/>
    </location>
</feature>